<dbReference type="KEGG" id="mlo:mll5459"/>
<evidence type="ECO:0000313" key="2">
    <source>
        <dbReference type="Proteomes" id="UP000000552"/>
    </source>
</evidence>
<dbReference type="AlphaFoldDB" id="Q98BR5"/>
<dbReference type="HOGENOM" id="CLU_2261547_0_0_5"/>
<dbReference type="eggNOG" id="COG5475">
    <property type="taxonomic scope" value="Bacteria"/>
</dbReference>
<accession>Q98BR5</accession>
<sequence length="103" mass="11274">MLQSVLDHGLCGGSRCRRPISTIVATRVWWETCGSQHGRSKMPNTFKTGDVVRLKSGGPKMTVSDGAASGMYLCHWFNREGDVWIPQHAGFKPDQLVTADPSA</sequence>
<dbReference type="EMBL" id="BA000012">
    <property type="protein sequence ID" value="BAB51907.1"/>
    <property type="molecule type" value="Genomic_DNA"/>
</dbReference>
<dbReference type="InterPro" id="IPR019226">
    <property type="entry name" value="DUF2158"/>
</dbReference>
<proteinExistence type="predicted"/>
<gene>
    <name evidence="1" type="ordered locus">mll5459</name>
</gene>
<reference evidence="1 2" key="1">
    <citation type="journal article" date="2000" name="DNA Res.">
        <title>Complete genome structure of the nitrogen-fixing symbiotic bacterium Mesorhizobium loti.</title>
        <authorList>
            <person name="Kaneko T."/>
            <person name="Nakamura Y."/>
            <person name="Sato S."/>
            <person name="Asamizu E."/>
            <person name="Kato T."/>
            <person name="Sasamoto S."/>
            <person name="Watanabe A."/>
            <person name="Idesawa K."/>
            <person name="Ishikawa A."/>
            <person name="Kawashima K."/>
            <person name="Kimura T."/>
            <person name="Kishida Y."/>
            <person name="Kiyokawa C."/>
            <person name="Kohara M."/>
            <person name="Matsumoto M."/>
            <person name="Matsuno A."/>
            <person name="Mochizuki Y."/>
            <person name="Nakayama S."/>
            <person name="Nakazaki N."/>
            <person name="Shimpo S."/>
            <person name="Sugimoto M."/>
            <person name="Takeuchi C."/>
            <person name="Yamada M."/>
            <person name="Tabata S."/>
        </authorList>
    </citation>
    <scope>NUCLEOTIDE SEQUENCE [LARGE SCALE GENOMIC DNA]</scope>
    <source>
        <strain evidence="2">LMG 29417 / CECT 9101 / MAFF 303099</strain>
    </source>
</reference>
<organism evidence="1 2">
    <name type="scientific">Mesorhizobium japonicum (strain LMG 29417 / CECT 9101 / MAFF 303099)</name>
    <name type="common">Mesorhizobium loti (strain MAFF 303099)</name>
    <dbReference type="NCBI Taxonomy" id="266835"/>
    <lineage>
        <taxon>Bacteria</taxon>
        <taxon>Pseudomonadati</taxon>
        <taxon>Pseudomonadota</taxon>
        <taxon>Alphaproteobacteria</taxon>
        <taxon>Hyphomicrobiales</taxon>
        <taxon>Phyllobacteriaceae</taxon>
        <taxon>Mesorhizobium</taxon>
    </lineage>
</organism>
<protein>
    <submittedName>
        <fullName evidence="1">Mll5459 protein</fullName>
    </submittedName>
</protein>
<dbReference type="Proteomes" id="UP000000552">
    <property type="component" value="Chromosome"/>
</dbReference>
<name>Q98BR5_RHILO</name>
<dbReference type="Pfam" id="PF09926">
    <property type="entry name" value="DUF2158"/>
    <property type="match status" value="1"/>
</dbReference>
<evidence type="ECO:0000313" key="1">
    <source>
        <dbReference type="EMBL" id="BAB51907.1"/>
    </source>
</evidence>